<dbReference type="STRING" id="105785.A0A2J7RLD6"/>
<dbReference type="PROSITE" id="PS50082">
    <property type="entry name" value="WD_REPEATS_2"/>
    <property type="match status" value="2"/>
</dbReference>
<evidence type="ECO:0000313" key="6">
    <source>
        <dbReference type="Proteomes" id="UP000235965"/>
    </source>
</evidence>
<dbReference type="PROSITE" id="PS50294">
    <property type="entry name" value="WD_REPEATS_REGION"/>
    <property type="match status" value="2"/>
</dbReference>
<dbReference type="SMART" id="SM00320">
    <property type="entry name" value="WD40"/>
    <property type="match status" value="5"/>
</dbReference>
<dbReference type="OrthoDB" id="2305498at2759"/>
<proteinExistence type="predicted"/>
<sequence>MCDVSAVQCSDINVEQWSLENIPVEIFLHICSYLDARFISRSLSLVCKRFHEILSDITVWRSRITKRWGNEYPPVPVDTDAFDWRLACVCIEDQYEFWNKKDVQMKPILTSDIHQGAVNAVHLMNSGLLCVSGSKDRSIVLWDLSNVVNGDTEVPYQISSDVHKGWVTKLASCGETLYSCSFDTTVRSWQLTTSLQRMSAFQCRTPVLSLDCTTNLVAAGTLARDVMLFDTRVGQSEVSLYRAHRGGVLALSMFGNLIVSASEDRTLTVWDRRAEKVMKQLILYDVPLCMSFSNNLIYVGDSKGNLHLINPAQGHFNIVDSYKVGHRARLTCVQHGMGSILTSSTDGTVRISTPTQRPETITVISSQVWQVTEFDYKNDILVVGGYHTALEVWLPCGE</sequence>
<dbReference type="Gene3D" id="2.130.10.10">
    <property type="entry name" value="YVTN repeat-like/Quinoprotein amine dehydrogenase"/>
    <property type="match status" value="2"/>
</dbReference>
<dbReference type="PRINTS" id="PR00320">
    <property type="entry name" value="GPROTEINBRPT"/>
</dbReference>
<evidence type="ECO:0000313" key="5">
    <source>
        <dbReference type="EMBL" id="PNF41646.1"/>
    </source>
</evidence>
<evidence type="ECO:0000256" key="2">
    <source>
        <dbReference type="ARBA" id="ARBA00022737"/>
    </source>
</evidence>
<dbReference type="Proteomes" id="UP000235965">
    <property type="component" value="Unassembled WGS sequence"/>
</dbReference>
<evidence type="ECO:0000256" key="3">
    <source>
        <dbReference type="PROSITE-ProRule" id="PRU00221"/>
    </source>
</evidence>
<feature type="repeat" description="WD" evidence="3">
    <location>
        <begin position="241"/>
        <end position="280"/>
    </location>
</feature>
<accession>A0A2J7RLD6</accession>
<keyword evidence="2" id="KW-0677">Repeat</keyword>
<dbReference type="AlphaFoldDB" id="A0A2J7RLD6"/>
<gene>
    <name evidence="5" type="ORF">B7P43_G07628</name>
</gene>
<dbReference type="PROSITE" id="PS50181">
    <property type="entry name" value="FBOX"/>
    <property type="match status" value="1"/>
</dbReference>
<dbReference type="Pfam" id="PF00400">
    <property type="entry name" value="WD40"/>
    <property type="match status" value="3"/>
</dbReference>
<keyword evidence="6" id="KW-1185">Reference proteome</keyword>
<dbReference type="GO" id="GO:1990234">
    <property type="term" value="C:transferase complex"/>
    <property type="evidence" value="ECO:0007669"/>
    <property type="project" value="UniProtKB-ARBA"/>
</dbReference>
<feature type="repeat" description="WD" evidence="3">
    <location>
        <begin position="111"/>
        <end position="146"/>
    </location>
</feature>
<evidence type="ECO:0000256" key="1">
    <source>
        <dbReference type="ARBA" id="ARBA00022574"/>
    </source>
</evidence>
<reference evidence="5 6" key="1">
    <citation type="submission" date="2017-12" db="EMBL/GenBank/DDBJ databases">
        <title>Hemimetabolous genomes reveal molecular basis of termite eusociality.</title>
        <authorList>
            <person name="Harrison M.C."/>
            <person name="Jongepier E."/>
            <person name="Robertson H.M."/>
            <person name="Arning N."/>
            <person name="Bitard-Feildel T."/>
            <person name="Chao H."/>
            <person name="Childers C.P."/>
            <person name="Dinh H."/>
            <person name="Doddapaneni H."/>
            <person name="Dugan S."/>
            <person name="Gowin J."/>
            <person name="Greiner C."/>
            <person name="Han Y."/>
            <person name="Hu H."/>
            <person name="Hughes D.S.T."/>
            <person name="Huylmans A.-K."/>
            <person name="Kemena C."/>
            <person name="Kremer L.P.M."/>
            <person name="Lee S.L."/>
            <person name="Lopez-Ezquerra A."/>
            <person name="Mallet L."/>
            <person name="Monroy-Kuhn J.M."/>
            <person name="Moser A."/>
            <person name="Murali S.C."/>
            <person name="Muzny D.M."/>
            <person name="Otani S."/>
            <person name="Piulachs M.-D."/>
            <person name="Poelchau M."/>
            <person name="Qu J."/>
            <person name="Schaub F."/>
            <person name="Wada-Katsumata A."/>
            <person name="Worley K.C."/>
            <person name="Xie Q."/>
            <person name="Ylla G."/>
            <person name="Poulsen M."/>
            <person name="Gibbs R.A."/>
            <person name="Schal C."/>
            <person name="Richards S."/>
            <person name="Belles X."/>
            <person name="Korb J."/>
            <person name="Bornberg-Bauer E."/>
        </authorList>
    </citation>
    <scope>NUCLEOTIDE SEQUENCE [LARGE SCALE GENOMIC DNA]</scope>
    <source>
        <tissue evidence="5">Whole body</tissue>
    </source>
</reference>
<dbReference type="PANTHER" id="PTHR22847">
    <property type="entry name" value="WD40 REPEAT PROTEIN"/>
    <property type="match status" value="1"/>
</dbReference>
<dbReference type="SUPFAM" id="SSF81383">
    <property type="entry name" value="F-box domain"/>
    <property type="match status" value="1"/>
</dbReference>
<protein>
    <recommendedName>
        <fullName evidence="4">F-box domain-containing protein</fullName>
    </recommendedName>
</protein>
<dbReference type="Pfam" id="PF12937">
    <property type="entry name" value="F-box-like"/>
    <property type="match status" value="1"/>
</dbReference>
<dbReference type="InterPro" id="IPR019775">
    <property type="entry name" value="WD40_repeat_CS"/>
</dbReference>
<name>A0A2J7RLD6_9NEOP</name>
<dbReference type="InterPro" id="IPR036322">
    <property type="entry name" value="WD40_repeat_dom_sf"/>
</dbReference>
<evidence type="ECO:0000259" key="4">
    <source>
        <dbReference type="PROSITE" id="PS50181"/>
    </source>
</evidence>
<comment type="caution">
    <text evidence="5">The sequence shown here is derived from an EMBL/GenBank/DDBJ whole genome shotgun (WGS) entry which is preliminary data.</text>
</comment>
<organism evidence="5 6">
    <name type="scientific">Cryptotermes secundus</name>
    <dbReference type="NCBI Taxonomy" id="105785"/>
    <lineage>
        <taxon>Eukaryota</taxon>
        <taxon>Metazoa</taxon>
        <taxon>Ecdysozoa</taxon>
        <taxon>Arthropoda</taxon>
        <taxon>Hexapoda</taxon>
        <taxon>Insecta</taxon>
        <taxon>Pterygota</taxon>
        <taxon>Neoptera</taxon>
        <taxon>Polyneoptera</taxon>
        <taxon>Dictyoptera</taxon>
        <taxon>Blattodea</taxon>
        <taxon>Blattoidea</taxon>
        <taxon>Termitoidae</taxon>
        <taxon>Kalotermitidae</taxon>
        <taxon>Cryptotermitinae</taxon>
        <taxon>Cryptotermes</taxon>
    </lineage>
</organism>
<feature type="domain" description="F-box" evidence="4">
    <location>
        <begin position="16"/>
        <end position="63"/>
    </location>
</feature>
<dbReference type="PROSITE" id="PS00678">
    <property type="entry name" value="WD_REPEATS_1"/>
    <property type="match status" value="1"/>
</dbReference>
<dbReference type="InterPro" id="IPR020472">
    <property type="entry name" value="WD40_PAC1"/>
</dbReference>
<dbReference type="InterPro" id="IPR015943">
    <property type="entry name" value="WD40/YVTN_repeat-like_dom_sf"/>
</dbReference>
<dbReference type="SMART" id="SM00256">
    <property type="entry name" value="FBOX"/>
    <property type="match status" value="1"/>
</dbReference>
<dbReference type="SUPFAM" id="SSF50978">
    <property type="entry name" value="WD40 repeat-like"/>
    <property type="match status" value="1"/>
</dbReference>
<keyword evidence="1 3" id="KW-0853">WD repeat</keyword>
<dbReference type="InParanoid" id="A0A2J7RLD6"/>
<dbReference type="InterPro" id="IPR001680">
    <property type="entry name" value="WD40_rpt"/>
</dbReference>
<dbReference type="Gene3D" id="1.20.1280.50">
    <property type="match status" value="1"/>
</dbReference>
<dbReference type="InterPro" id="IPR036047">
    <property type="entry name" value="F-box-like_dom_sf"/>
</dbReference>
<dbReference type="InterPro" id="IPR001810">
    <property type="entry name" value="F-box_dom"/>
</dbReference>
<dbReference type="CDD" id="cd22135">
    <property type="entry name" value="F-box_FBXW9"/>
    <property type="match status" value="1"/>
</dbReference>
<dbReference type="EMBL" id="NEVH01002690">
    <property type="protein sequence ID" value="PNF41646.1"/>
    <property type="molecule type" value="Genomic_DNA"/>
</dbReference>
<dbReference type="PANTHER" id="PTHR22847:SF637">
    <property type="entry name" value="WD REPEAT DOMAIN 5B"/>
    <property type="match status" value="1"/>
</dbReference>